<evidence type="ECO:0000256" key="1">
    <source>
        <dbReference type="SAM" id="MobiDB-lite"/>
    </source>
</evidence>
<reference evidence="2" key="1">
    <citation type="submission" date="2014-09" db="EMBL/GenBank/DDBJ databases">
        <authorList>
            <person name="Magalhaes I.L.F."/>
            <person name="Oliveira U."/>
            <person name="Santos F.R."/>
            <person name="Vidigal T.H.D.A."/>
            <person name="Brescovit A.D."/>
            <person name="Santos A.J."/>
        </authorList>
    </citation>
    <scope>NUCLEOTIDE SEQUENCE</scope>
    <source>
        <tissue evidence="2">Shoot tissue taken approximately 20 cm above the soil surface</tissue>
    </source>
</reference>
<evidence type="ECO:0000313" key="2">
    <source>
        <dbReference type="EMBL" id="JAD25183.1"/>
    </source>
</evidence>
<organism evidence="2">
    <name type="scientific">Arundo donax</name>
    <name type="common">Giant reed</name>
    <name type="synonym">Donax arundinaceus</name>
    <dbReference type="NCBI Taxonomy" id="35708"/>
    <lineage>
        <taxon>Eukaryota</taxon>
        <taxon>Viridiplantae</taxon>
        <taxon>Streptophyta</taxon>
        <taxon>Embryophyta</taxon>
        <taxon>Tracheophyta</taxon>
        <taxon>Spermatophyta</taxon>
        <taxon>Magnoliopsida</taxon>
        <taxon>Liliopsida</taxon>
        <taxon>Poales</taxon>
        <taxon>Poaceae</taxon>
        <taxon>PACMAD clade</taxon>
        <taxon>Arundinoideae</taxon>
        <taxon>Arundineae</taxon>
        <taxon>Arundo</taxon>
    </lineage>
</organism>
<proteinExistence type="predicted"/>
<protein>
    <submittedName>
        <fullName evidence="2">Uncharacterized protein</fullName>
    </submittedName>
</protein>
<dbReference type="AlphaFoldDB" id="A0A0A8YI85"/>
<feature type="compositionally biased region" description="Basic and acidic residues" evidence="1">
    <location>
        <begin position="1"/>
        <end position="18"/>
    </location>
</feature>
<feature type="region of interest" description="Disordered" evidence="1">
    <location>
        <begin position="1"/>
        <end position="23"/>
    </location>
</feature>
<name>A0A0A8YI85_ARUDO</name>
<sequence length="63" mass="7091">MGNRPKEAPGGRGDDGAIWRRRVAGQPLEIPNRRQREWYRGVGGMTVGAKCPWRLKNRAGPSY</sequence>
<dbReference type="EMBL" id="GBRH01272712">
    <property type="protein sequence ID" value="JAD25183.1"/>
    <property type="molecule type" value="Transcribed_RNA"/>
</dbReference>
<reference evidence="2" key="2">
    <citation type="journal article" date="2015" name="Data Brief">
        <title>Shoot transcriptome of the giant reed, Arundo donax.</title>
        <authorList>
            <person name="Barrero R.A."/>
            <person name="Guerrero F.D."/>
            <person name="Moolhuijzen P."/>
            <person name="Goolsby J.A."/>
            <person name="Tidwell J."/>
            <person name="Bellgard S.E."/>
            <person name="Bellgard M.I."/>
        </authorList>
    </citation>
    <scope>NUCLEOTIDE SEQUENCE</scope>
    <source>
        <tissue evidence="2">Shoot tissue taken approximately 20 cm above the soil surface</tissue>
    </source>
</reference>
<accession>A0A0A8YI85</accession>